<dbReference type="CDD" id="cd01949">
    <property type="entry name" value="GGDEF"/>
    <property type="match status" value="1"/>
</dbReference>
<dbReference type="EC" id="2.7.7.65" evidence="1"/>
<feature type="transmembrane region" description="Helical" evidence="3">
    <location>
        <begin position="48"/>
        <end position="66"/>
    </location>
</feature>
<dbReference type="Gene3D" id="3.30.70.270">
    <property type="match status" value="1"/>
</dbReference>
<dbReference type="AlphaFoldDB" id="A0A4U1BMX4"/>
<evidence type="ECO:0000313" key="5">
    <source>
        <dbReference type="EMBL" id="TKB53063.1"/>
    </source>
</evidence>
<keyword evidence="3" id="KW-0472">Membrane</keyword>
<dbReference type="PROSITE" id="PS50887">
    <property type="entry name" value="GGDEF"/>
    <property type="match status" value="1"/>
</dbReference>
<dbReference type="SUPFAM" id="SSF55073">
    <property type="entry name" value="Nucleotide cyclase"/>
    <property type="match status" value="1"/>
</dbReference>
<dbReference type="PANTHER" id="PTHR45138">
    <property type="entry name" value="REGULATORY COMPONENTS OF SENSORY TRANSDUCTION SYSTEM"/>
    <property type="match status" value="1"/>
</dbReference>
<evidence type="ECO:0000256" key="1">
    <source>
        <dbReference type="ARBA" id="ARBA00012528"/>
    </source>
</evidence>
<protein>
    <recommendedName>
        <fullName evidence="1">diguanylate cyclase</fullName>
        <ecNumber evidence="1">2.7.7.65</ecNumber>
    </recommendedName>
</protein>
<name>A0A4U1BMX4_9GAMM</name>
<dbReference type="PANTHER" id="PTHR45138:SF9">
    <property type="entry name" value="DIGUANYLATE CYCLASE DGCM-RELATED"/>
    <property type="match status" value="1"/>
</dbReference>
<evidence type="ECO:0000259" key="4">
    <source>
        <dbReference type="PROSITE" id="PS50887"/>
    </source>
</evidence>
<dbReference type="InterPro" id="IPR000160">
    <property type="entry name" value="GGDEF_dom"/>
</dbReference>
<feature type="transmembrane region" description="Helical" evidence="3">
    <location>
        <begin position="22"/>
        <end position="42"/>
    </location>
</feature>
<dbReference type="InterPro" id="IPR050469">
    <property type="entry name" value="Diguanylate_Cyclase"/>
</dbReference>
<dbReference type="GO" id="GO:1902201">
    <property type="term" value="P:negative regulation of bacterial-type flagellum-dependent cell motility"/>
    <property type="evidence" value="ECO:0007669"/>
    <property type="project" value="TreeGrafter"/>
</dbReference>
<feature type="domain" description="GGDEF" evidence="4">
    <location>
        <begin position="213"/>
        <end position="344"/>
    </location>
</feature>
<dbReference type="InterPro" id="IPR043128">
    <property type="entry name" value="Rev_trsase/Diguanyl_cyclase"/>
</dbReference>
<keyword evidence="3" id="KW-1133">Transmembrane helix</keyword>
<keyword evidence="6" id="KW-1185">Reference proteome</keyword>
<dbReference type="GO" id="GO:0005886">
    <property type="term" value="C:plasma membrane"/>
    <property type="evidence" value="ECO:0007669"/>
    <property type="project" value="TreeGrafter"/>
</dbReference>
<dbReference type="RefSeq" id="WP_136864315.1">
    <property type="nucleotide sequence ID" value="NZ_SWCJ01000013.1"/>
</dbReference>
<evidence type="ECO:0000256" key="3">
    <source>
        <dbReference type="SAM" id="Phobius"/>
    </source>
</evidence>
<dbReference type="SMART" id="SM00267">
    <property type="entry name" value="GGDEF"/>
    <property type="match status" value="1"/>
</dbReference>
<reference evidence="5 6" key="1">
    <citation type="submission" date="2019-04" db="EMBL/GenBank/DDBJ databases">
        <authorList>
            <person name="Hwang J.C."/>
        </authorList>
    </citation>
    <scope>NUCLEOTIDE SEQUENCE [LARGE SCALE GENOMIC DNA]</scope>
    <source>
        <strain evidence="5 6">IMCC35002</strain>
    </source>
</reference>
<dbReference type="Proteomes" id="UP000305675">
    <property type="component" value="Unassembled WGS sequence"/>
</dbReference>
<organism evidence="5 6">
    <name type="scientific">Ferrimonas aestuarii</name>
    <dbReference type="NCBI Taxonomy" id="2569539"/>
    <lineage>
        <taxon>Bacteria</taxon>
        <taxon>Pseudomonadati</taxon>
        <taxon>Pseudomonadota</taxon>
        <taxon>Gammaproteobacteria</taxon>
        <taxon>Alteromonadales</taxon>
        <taxon>Ferrimonadaceae</taxon>
        <taxon>Ferrimonas</taxon>
    </lineage>
</organism>
<dbReference type="InterPro" id="IPR029787">
    <property type="entry name" value="Nucleotide_cyclase"/>
</dbReference>
<dbReference type="GO" id="GO:0043709">
    <property type="term" value="P:cell adhesion involved in single-species biofilm formation"/>
    <property type="evidence" value="ECO:0007669"/>
    <property type="project" value="TreeGrafter"/>
</dbReference>
<dbReference type="GO" id="GO:0052621">
    <property type="term" value="F:diguanylate cyclase activity"/>
    <property type="evidence" value="ECO:0007669"/>
    <property type="project" value="UniProtKB-EC"/>
</dbReference>
<feature type="transmembrane region" description="Helical" evidence="3">
    <location>
        <begin position="150"/>
        <end position="171"/>
    </location>
</feature>
<dbReference type="OrthoDB" id="9812260at2"/>
<proteinExistence type="predicted"/>
<comment type="catalytic activity">
    <reaction evidence="2">
        <text>2 GTP = 3',3'-c-di-GMP + 2 diphosphate</text>
        <dbReference type="Rhea" id="RHEA:24898"/>
        <dbReference type="ChEBI" id="CHEBI:33019"/>
        <dbReference type="ChEBI" id="CHEBI:37565"/>
        <dbReference type="ChEBI" id="CHEBI:58805"/>
        <dbReference type="EC" id="2.7.7.65"/>
    </reaction>
</comment>
<gene>
    <name evidence="5" type="ORF">FCL42_15420</name>
</gene>
<evidence type="ECO:0000313" key="6">
    <source>
        <dbReference type="Proteomes" id="UP000305675"/>
    </source>
</evidence>
<keyword evidence="3" id="KW-0812">Transmembrane</keyword>
<dbReference type="EMBL" id="SWCJ01000013">
    <property type="protein sequence ID" value="TKB53063.1"/>
    <property type="molecule type" value="Genomic_DNA"/>
</dbReference>
<accession>A0A4U1BMX4</accession>
<comment type="caution">
    <text evidence="5">The sequence shown here is derived from an EMBL/GenBank/DDBJ whole genome shotgun (WGS) entry which is preliminary data.</text>
</comment>
<dbReference type="InterPro" id="IPR048435">
    <property type="entry name" value="MASE6"/>
</dbReference>
<dbReference type="NCBIfam" id="TIGR00254">
    <property type="entry name" value="GGDEF"/>
    <property type="match status" value="1"/>
</dbReference>
<evidence type="ECO:0000256" key="2">
    <source>
        <dbReference type="ARBA" id="ARBA00034247"/>
    </source>
</evidence>
<dbReference type="Pfam" id="PF00990">
    <property type="entry name" value="GGDEF"/>
    <property type="match status" value="1"/>
</dbReference>
<dbReference type="Pfam" id="PF20966">
    <property type="entry name" value="MASE6"/>
    <property type="match status" value="1"/>
</dbReference>
<feature type="transmembrane region" description="Helical" evidence="3">
    <location>
        <begin position="126"/>
        <end position="144"/>
    </location>
</feature>
<sequence length="350" mass="39041">MENPKEFTFSQSKSSSAWRDEAFKRACLAVASCAFLLAIFNFSYRADSLFILADSGLFILALTMTYRLHHNIPVSMAFRVASVVMGTLFINIVTFQYTASSGLIVWNALLPLLYYLSFGKRFGFQLCIMLAILVTLITTLRQFIPGHEMPMAMIVNSIFAYVLVWVIAHIYESSREKQALQLEEMALTDSLTQAFNRQALRLKASAFCPKTEASMWLWLVDVDDFKQINDRYGHESGDKVLVELVSLLKASFGANNVFRLGGEEFALLSEHTPAEQVLQQANALCHRVRQHPIEIDDTQLTISLSIGLASNGNNAPLSKILKRADLALYDAKAAGKNQACLSRCRLSSAS</sequence>